<keyword evidence="4" id="KW-1185">Reference proteome</keyword>
<dbReference type="PANTHER" id="PTHR13318:SF101">
    <property type="entry name" value="F-BOX_LRR PROTEIN"/>
    <property type="match status" value="1"/>
</dbReference>
<reference evidence="3 4" key="1">
    <citation type="submission" date="2024-11" db="EMBL/GenBank/DDBJ databases">
        <title>A near-complete genome assembly of Cinchona calisaya.</title>
        <authorList>
            <person name="Lian D.C."/>
            <person name="Zhao X.W."/>
            <person name="Wei L."/>
        </authorList>
    </citation>
    <scope>NUCLEOTIDE SEQUENCE [LARGE SCALE GENOMIC DNA]</scope>
    <source>
        <tissue evidence="3">Nenye</tissue>
    </source>
</reference>
<evidence type="ECO:0000313" key="3">
    <source>
        <dbReference type="EMBL" id="KAL3497419.1"/>
    </source>
</evidence>
<dbReference type="Pfam" id="PF25372">
    <property type="entry name" value="DUF7885"/>
    <property type="match status" value="1"/>
</dbReference>
<sequence length="783" mass="87290">MGSMSDEEGWRDLPNSSRKKKFDGEENEGGDLKGKKIRMFENLEEKGGVFERIDGEKREGIGNEAMDSEEEINLDGKEVSCSDDLYPFGVERVDLDLNITLIESEDDEFVPVVVDRKSEIIDIPSDEGEDDEVKVIAAEDVKGKGKMIEEDNGYGRIEKFDFGLQIMGGNFGGNSFLSDRRTYTREEKGKAKVVDAWLSLGMNPIEFEFQQGNQDSIQFEFQQGNQDSIQFEFQQGNQDSIQLELQPGSQDLVEVNHPRENVHELEPAEPNLQLARRRYHIQVEMERHLELRRSARRFARWEDRGDASSSQEKPPLEDDTLLGKSPGPFSSALKMVRDRKSKQAEQLIVWKPSNNGCNASRPCVPSLVDLSMEALAANAEAIVSLELVPDILRQRLTNLICNLRKMNIHTFELLVRGSPTEIYINDCSWLTDEQFLKTFRSLDTKDLMVLQLELCGQCTLDYVMKETLARCSKSLPNLGVISLKGACRLSDNGLKALVASAPALQSINLSQCSLVTNVGIDTLASSLGSMLRELYISDCHKIDAMLILPALKKFEYLEVLSVAGIHNISDQFVDGLIKACGQNLKELDFANCLDLTNCSLRVIGDTCTGLHSLNISNLDKLTDLGLQYLANGCRHIQKLKLCRNQFSDEAVAAFLEASGESLKELSLNNVTLVGPCTAFSLAKSSRKLLGLDLSWCRKITNEALGLIVDSCSSLKLVKLFGCTQITNAFLNSHSNPQVKIIGLQLTPILESINVIEPSEVLLRYSPMRFLSDTTDIKTVLFSS</sequence>
<dbReference type="SMART" id="SM00367">
    <property type="entry name" value="LRR_CC"/>
    <property type="match status" value="7"/>
</dbReference>
<dbReference type="InterPro" id="IPR057207">
    <property type="entry name" value="FBXL15_LRR"/>
</dbReference>
<dbReference type="EMBL" id="JBJUIK010000017">
    <property type="protein sequence ID" value="KAL3497419.1"/>
    <property type="molecule type" value="Genomic_DNA"/>
</dbReference>
<accession>A0ABD2XW95</accession>
<dbReference type="Gene3D" id="3.80.10.10">
    <property type="entry name" value="Ribonuclease Inhibitor"/>
    <property type="match status" value="3"/>
</dbReference>
<dbReference type="SUPFAM" id="SSF52047">
    <property type="entry name" value="RNI-like"/>
    <property type="match status" value="1"/>
</dbReference>
<feature type="region of interest" description="Disordered" evidence="1">
    <location>
        <begin position="301"/>
        <end position="327"/>
    </location>
</feature>
<dbReference type="InterPro" id="IPR006553">
    <property type="entry name" value="Leu-rich_rpt_Cys-con_subtyp"/>
</dbReference>
<protein>
    <recommendedName>
        <fullName evidence="2">F-box/LRR-repeat protein 15-like leucin rich repeat domain-containing protein</fullName>
    </recommendedName>
</protein>
<feature type="region of interest" description="Disordered" evidence="1">
    <location>
        <begin position="1"/>
        <end position="36"/>
    </location>
</feature>
<evidence type="ECO:0000256" key="1">
    <source>
        <dbReference type="SAM" id="MobiDB-lite"/>
    </source>
</evidence>
<proteinExistence type="predicted"/>
<gene>
    <name evidence="3" type="ORF">ACH5RR_040151</name>
</gene>
<dbReference type="Proteomes" id="UP001630127">
    <property type="component" value="Unassembled WGS sequence"/>
</dbReference>
<organism evidence="3 4">
    <name type="scientific">Cinchona calisaya</name>
    <dbReference type="NCBI Taxonomy" id="153742"/>
    <lineage>
        <taxon>Eukaryota</taxon>
        <taxon>Viridiplantae</taxon>
        <taxon>Streptophyta</taxon>
        <taxon>Embryophyta</taxon>
        <taxon>Tracheophyta</taxon>
        <taxon>Spermatophyta</taxon>
        <taxon>Magnoliopsida</taxon>
        <taxon>eudicotyledons</taxon>
        <taxon>Gunneridae</taxon>
        <taxon>Pentapetalae</taxon>
        <taxon>asterids</taxon>
        <taxon>lamiids</taxon>
        <taxon>Gentianales</taxon>
        <taxon>Rubiaceae</taxon>
        <taxon>Cinchonoideae</taxon>
        <taxon>Cinchoneae</taxon>
        <taxon>Cinchona</taxon>
    </lineage>
</organism>
<evidence type="ECO:0000259" key="2">
    <source>
        <dbReference type="Pfam" id="PF25372"/>
    </source>
</evidence>
<feature type="domain" description="F-box/LRR-repeat protein 15-like leucin rich repeat" evidence="2">
    <location>
        <begin position="616"/>
        <end position="735"/>
    </location>
</feature>
<dbReference type="InterPro" id="IPR032675">
    <property type="entry name" value="LRR_dom_sf"/>
</dbReference>
<dbReference type="AlphaFoldDB" id="A0ABD2XW95"/>
<evidence type="ECO:0000313" key="4">
    <source>
        <dbReference type="Proteomes" id="UP001630127"/>
    </source>
</evidence>
<comment type="caution">
    <text evidence="3">The sequence shown here is derived from an EMBL/GenBank/DDBJ whole genome shotgun (WGS) entry which is preliminary data.</text>
</comment>
<dbReference type="PANTHER" id="PTHR13318">
    <property type="entry name" value="PARTNER OF PAIRED, ISOFORM B-RELATED"/>
    <property type="match status" value="1"/>
</dbReference>
<name>A0ABD2XW95_9GENT</name>